<protein>
    <submittedName>
        <fullName evidence="1">Uncharacterized protein</fullName>
    </submittedName>
</protein>
<dbReference type="AlphaFoldDB" id="A0A379U0W7"/>
<dbReference type="EMBL" id="UGXH01000003">
    <property type="protein sequence ID" value="SUG56323.1"/>
    <property type="molecule type" value="Genomic_DNA"/>
</dbReference>
<gene>
    <name evidence="1" type="ORF">NCTC10060_03496</name>
</gene>
<proteinExistence type="predicted"/>
<accession>A0A379U0W7</accession>
<organism evidence="1 2">
    <name type="scientific">Salmonella diarizonae</name>
    <dbReference type="NCBI Taxonomy" id="59204"/>
    <lineage>
        <taxon>Bacteria</taxon>
        <taxon>Pseudomonadati</taxon>
        <taxon>Pseudomonadota</taxon>
        <taxon>Gammaproteobacteria</taxon>
        <taxon>Enterobacterales</taxon>
        <taxon>Enterobacteriaceae</taxon>
        <taxon>Salmonella</taxon>
    </lineage>
</organism>
<reference evidence="1 2" key="1">
    <citation type="submission" date="2018-06" db="EMBL/GenBank/DDBJ databases">
        <authorList>
            <consortium name="Pathogen Informatics"/>
            <person name="Doyle S."/>
        </authorList>
    </citation>
    <scope>NUCLEOTIDE SEQUENCE [LARGE SCALE GENOMIC DNA]</scope>
    <source>
        <strain evidence="1 2">NCTC10060</strain>
    </source>
</reference>
<name>A0A379U0W7_SALDZ</name>
<evidence type="ECO:0000313" key="2">
    <source>
        <dbReference type="Proteomes" id="UP000254633"/>
    </source>
</evidence>
<sequence length="120" mass="13534">MRRGEVDILFSALILQAHFIGCRREKDVAFVIFDSDVVGMTRVMQRPGNKWLVRVTAVKHHRHFGALYQRQVQTEIVTGIIAGTAQPRAFAALRPRIFIEVKTHPVAAHFVDMAVDITGL</sequence>
<evidence type="ECO:0000313" key="1">
    <source>
        <dbReference type="EMBL" id="SUG56323.1"/>
    </source>
</evidence>
<dbReference type="Proteomes" id="UP000254633">
    <property type="component" value="Unassembled WGS sequence"/>
</dbReference>